<name>A0A2H3K016_WOLCO</name>
<feature type="compositionally biased region" description="Basic residues" evidence="1">
    <location>
        <begin position="107"/>
        <end position="116"/>
    </location>
</feature>
<organism evidence="2 3">
    <name type="scientific">Wolfiporia cocos (strain MD-104)</name>
    <name type="common">Brown rot fungus</name>
    <dbReference type="NCBI Taxonomy" id="742152"/>
    <lineage>
        <taxon>Eukaryota</taxon>
        <taxon>Fungi</taxon>
        <taxon>Dikarya</taxon>
        <taxon>Basidiomycota</taxon>
        <taxon>Agaricomycotina</taxon>
        <taxon>Agaricomycetes</taxon>
        <taxon>Polyporales</taxon>
        <taxon>Phaeolaceae</taxon>
        <taxon>Wolfiporia</taxon>
    </lineage>
</organism>
<feature type="region of interest" description="Disordered" evidence="1">
    <location>
        <begin position="104"/>
        <end position="158"/>
    </location>
</feature>
<dbReference type="Proteomes" id="UP000218811">
    <property type="component" value="Unassembled WGS sequence"/>
</dbReference>
<sequence>MSLRTDHPQCGSLRQREPSCTRAGQSPRIVWQRRTETHRRAARRRPVSDNADEPLASTAPAPAWIFHRISRDPHRNSRAALLGSGFRTPQLVYSRGRPRAYAAIHGTSHRSQHSPRRREPAARVRGAIAADRRRTDRGAASGAAKRSRGHGQGLRGRR</sequence>
<evidence type="ECO:0000256" key="1">
    <source>
        <dbReference type="SAM" id="MobiDB-lite"/>
    </source>
</evidence>
<dbReference type="AlphaFoldDB" id="A0A2H3K016"/>
<feature type="compositionally biased region" description="Basic residues" evidence="1">
    <location>
        <begin position="145"/>
        <end position="158"/>
    </location>
</feature>
<feature type="non-terminal residue" evidence="2">
    <location>
        <position position="158"/>
    </location>
</feature>
<evidence type="ECO:0000313" key="3">
    <source>
        <dbReference type="Proteomes" id="UP000218811"/>
    </source>
</evidence>
<evidence type="ECO:0000313" key="2">
    <source>
        <dbReference type="EMBL" id="PCH41767.1"/>
    </source>
</evidence>
<protein>
    <submittedName>
        <fullName evidence="2">Uncharacterized protein</fullName>
    </submittedName>
</protein>
<proteinExistence type="predicted"/>
<accession>A0A2H3K016</accession>
<gene>
    <name evidence="2" type="ORF">WOLCODRAFT_151823</name>
</gene>
<dbReference type="EMBL" id="KB468113">
    <property type="protein sequence ID" value="PCH41767.1"/>
    <property type="molecule type" value="Genomic_DNA"/>
</dbReference>
<reference evidence="2 3" key="1">
    <citation type="journal article" date="2012" name="Science">
        <title>The Paleozoic origin of enzymatic lignin decomposition reconstructed from 31 fungal genomes.</title>
        <authorList>
            <person name="Floudas D."/>
            <person name="Binder M."/>
            <person name="Riley R."/>
            <person name="Barry K."/>
            <person name="Blanchette R.A."/>
            <person name="Henrissat B."/>
            <person name="Martinez A.T."/>
            <person name="Otillar R."/>
            <person name="Spatafora J.W."/>
            <person name="Yadav J.S."/>
            <person name="Aerts A."/>
            <person name="Benoit I."/>
            <person name="Boyd A."/>
            <person name="Carlson A."/>
            <person name="Copeland A."/>
            <person name="Coutinho P.M."/>
            <person name="de Vries R.P."/>
            <person name="Ferreira P."/>
            <person name="Findley K."/>
            <person name="Foster B."/>
            <person name="Gaskell J."/>
            <person name="Glotzer D."/>
            <person name="Gorecki P."/>
            <person name="Heitman J."/>
            <person name="Hesse C."/>
            <person name="Hori C."/>
            <person name="Igarashi K."/>
            <person name="Jurgens J.A."/>
            <person name="Kallen N."/>
            <person name="Kersten P."/>
            <person name="Kohler A."/>
            <person name="Kuees U."/>
            <person name="Kumar T.K.A."/>
            <person name="Kuo A."/>
            <person name="LaButti K."/>
            <person name="Larrondo L.F."/>
            <person name="Lindquist E."/>
            <person name="Ling A."/>
            <person name="Lombard V."/>
            <person name="Lucas S."/>
            <person name="Lundell T."/>
            <person name="Martin R."/>
            <person name="McLaughlin D.J."/>
            <person name="Morgenstern I."/>
            <person name="Morin E."/>
            <person name="Murat C."/>
            <person name="Nagy L.G."/>
            <person name="Nolan M."/>
            <person name="Ohm R.A."/>
            <person name="Patyshakuliyeva A."/>
            <person name="Rokas A."/>
            <person name="Ruiz-Duenas F.J."/>
            <person name="Sabat G."/>
            <person name="Salamov A."/>
            <person name="Samejima M."/>
            <person name="Schmutz J."/>
            <person name="Slot J.C."/>
            <person name="St John F."/>
            <person name="Stenlid J."/>
            <person name="Sun H."/>
            <person name="Sun S."/>
            <person name="Syed K."/>
            <person name="Tsang A."/>
            <person name="Wiebenga A."/>
            <person name="Young D."/>
            <person name="Pisabarro A."/>
            <person name="Eastwood D.C."/>
            <person name="Martin F."/>
            <person name="Cullen D."/>
            <person name="Grigoriev I.V."/>
            <person name="Hibbett D.S."/>
        </authorList>
    </citation>
    <scope>NUCLEOTIDE SEQUENCE [LARGE SCALE GENOMIC DNA]</scope>
    <source>
        <strain evidence="2 3">MD-104</strain>
    </source>
</reference>
<keyword evidence="3" id="KW-1185">Reference proteome</keyword>
<feature type="region of interest" description="Disordered" evidence="1">
    <location>
        <begin position="1"/>
        <end position="63"/>
    </location>
</feature>